<accession>A0A941IXX7</accession>
<keyword evidence="1" id="KW-0812">Transmembrane</keyword>
<protein>
    <submittedName>
        <fullName evidence="2">Uncharacterized protein</fullName>
    </submittedName>
</protein>
<evidence type="ECO:0000313" key="2">
    <source>
        <dbReference type="EMBL" id="MBR8536415.1"/>
    </source>
</evidence>
<keyword evidence="3" id="KW-1185">Reference proteome</keyword>
<sequence>MNTEQTENREKFLNDEYERLKSLVGKEKADKHFANGNYPGKVISGAILDKAIKDLYNAIPTWLKIIVFLIIVFVLASIINAILAEL</sequence>
<feature type="transmembrane region" description="Helical" evidence="1">
    <location>
        <begin position="62"/>
        <end position="83"/>
    </location>
</feature>
<dbReference type="RefSeq" id="WP_212191447.1">
    <property type="nucleotide sequence ID" value="NZ_JAGTAR010000019.1"/>
</dbReference>
<dbReference type="AlphaFoldDB" id="A0A941IXX7"/>
<dbReference type="Proteomes" id="UP000679220">
    <property type="component" value="Unassembled WGS sequence"/>
</dbReference>
<evidence type="ECO:0000313" key="3">
    <source>
        <dbReference type="Proteomes" id="UP000679220"/>
    </source>
</evidence>
<keyword evidence="1" id="KW-0472">Membrane</keyword>
<organism evidence="2 3">
    <name type="scientific">Carboxylicivirga sediminis</name>
    <dbReference type="NCBI Taxonomy" id="2006564"/>
    <lineage>
        <taxon>Bacteria</taxon>
        <taxon>Pseudomonadati</taxon>
        <taxon>Bacteroidota</taxon>
        <taxon>Bacteroidia</taxon>
        <taxon>Marinilabiliales</taxon>
        <taxon>Marinilabiliaceae</taxon>
        <taxon>Carboxylicivirga</taxon>
    </lineage>
</organism>
<gene>
    <name evidence="2" type="ORF">KDU71_12655</name>
</gene>
<name>A0A941IXX7_9BACT</name>
<reference evidence="2" key="1">
    <citation type="journal article" date="2018" name="Int. J. Syst. Evol. Microbiol.">
        <title>Carboxylicivirga sediminis sp. nov., isolated from coastal sediment.</title>
        <authorList>
            <person name="Wang F.Q."/>
            <person name="Ren L.H."/>
            <person name="Zou R.J."/>
            <person name="Sun Y.Z."/>
            <person name="Liu X.J."/>
            <person name="Jiang F."/>
            <person name="Liu L.J."/>
        </authorList>
    </citation>
    <scope>NUCLEOTIDE SEQUENCE</scope>
    <source>
        <strain evidence="2">JR1</strain>
    </source>
</reference>
<comment type="caution">
    <text evidence="2">The sequence shown here is derived from an EMBL/GenBank/DDBJ whole genome shotgun (WGS) entry which is preliminary data.</text>
</comment>
<proteinExistence type="predicted"/>
<evidence type="ECO:0000256" key="1">
    <source>
        <dbReference type="SAM" id="Phobius"/>
    </source>
</evidence>
<reference evidence="2" key="2">
    <citation type="submission" date="2021-04" db="EMBL/GenBank/DDBJ databases">
        <authorList>
            <person name="Zhang T."/>
            <person name="Zhang Y."/>
            <person name="Lu D."/>
            <person name="Zuo D."/>
            <person name="Du Z."/>
        </authorList>
    </citation>
    <scope>NUCLEOTIDE SEQUENCE</scope>
    <source>
        <strain evidence="2">JR1</strain>
    </source>
</reference>
<dbReference type="EMBL" id="JAGTAR010000019">
    <property type="protein sequence ID" value="MBR8536415.1"/>
    <property type="molecule type" value="Genomic_DNA"/>
</dbReference>
<keyword evidence="1" id="KW-1133">Transmembrane helix</keyword>